<dbReference type="Gene3D" id="3.40.50.20">
    <property type="match status" value="1"/>
</dbReference>
<dbReference type="Gene3D" id="3.90.600.10">
    <property type="entry name" value="Phosphoribosylglycinamide synthetase, C-terminal domain"/>
    <property type="match status" value="1"/>
</dbReference>
<evidence type="ECO:0000256" key="11">
    <source>
        <dbReference type="ARBA" id="ARBA00038345"/>
    </source>
</evidence>
<evidence type="ECO:0000259" key="16">
    <source>
        <dbReference type="PROSITE" id="PS50975"/>
    </source>
</evidence>
<keyword evidence="18" id="KW-1185">Reference proteome</keyword>
<evidence type="ECO:0000313" key="17">
    <source>
        <dbReference type="EMBL" id="ABZ85606.1"/>
    </source>
</evidence>
<gene>
    <name evidence="14 17" type="primary">purD</name>
    <name evidence="17" type="ORF">HM1_3105</name>
</gene>
<dbReference type="PROSITE" id="PS00184">
    <property type="entry name" value="GARS"/>
    <property type="match status" value="1"/>
</dbReference>
<dbReference type="eggNOG" id="COG0151">
    <property type="taxonomic scope" value="Bacteria"/>
</dbReference>
<comment type="similarity">
    <text evidence="11 14">Belongs to the GARS family.</text>
</comment>
<dbReference type="InterPro" id="IPR011761">
    <property type="entry name" value="ATP-grasp"/>
</dbReference>
<reference evidence="17 18" key="1">
    <citation type="journal article" date="2008" name="J. Bacteriol.">
        <title>The genome of Heliobacterium modesticaldum, a phototrophic representative of the Firmicutes containing the simplest photosynthetic apparatus.</title>
        <authorList>
            <person name="Sattley W.M."/>
            <person name="Madigan M.T."/>
            <person name="Swingley W.D."/>
            <person name="Cheung P.C."/>
            <person name="Clocksin K.M."/>
            <person name="Conrad A.L."/>
            <person name="Dejesa L.C."/>
            <person name="Honchak B.M."/>
            <person name="Jung D.O."/>
            <person name="Karbach L.E."/>
            <person name="Kurdoglu A."/>
            <person name="Lahiri S."/>
            <person name="Mastrian S.D."/>
            <person name="Page L.E."/>
            <person name="Taylor H.L."/>
            <person name="Wang Z.T."/>
            <person name="Raymond J."/>
            <person name="Chen M."/>
            <person name="Blankenship R.E."/>
            <person name="Touchman J.W."/>
        </authorList>
    </citation>
    <scope>NUCLEOTIDE SEQUENCE [LARGE SCALE GENOMIC DNA]</scope>
    <source>
        <strain evidence="18">ATCC 51547 / Ice1</strain>
    </source>
</reference>
<comment type="catalytic activity">
    <reaction evidence="14">
        <text>5-phospho-beta-D-ribosylamine + glycine + ATP = N(1)-(5-phospho-beta-D-ribosyl)glycinamide + ADP + phosphate + H(+)</text>
        <dbReference type="Rhea" id="RHEA:17453"/>
        <dbReference type="ChEBI" id="CHEBI:15378"/>
        <dbReference type="ChEBI" id="CHEBI:30616"/>
        <dbReference type="ChEBI" id="CHEBI:43474"/>
        <dbReference type="ChEBI" id="CHEBI:57305"/>
        <dbReference type="ChEBI" id="CHEBI:58681"/>
        <dbReference type="ChEBI" id="CHEBI:143788"/>
        <dbReference type="ChEBI" id="CHEBI:456216"/>
        <dbReference type="EC" id="6.3.4.13"/>
    </reaction>
</comment>
<sequence>MRQLKATGLKVLVVGGGGREHALVWKLKQSPRVAEVYCAPGNAGIARIAHCVDIKADDVTGILTFAWEKRIDLTVVGPEAPLSAGIVDVFNDHEMPIFGPTKKAAEIEGSKAFAKDLMRKYDIPTAAYGVFTEIEPAFQFIDKLAAARPVEAGCPCVVKADGLAAGKGVIVAADVAEAKEAVRSMLKGNAFGDAGRRVVIEEFLEGEEVSILAFTDGDHVLPMVSAQDHKRIFDGDQGPNTGGMGAYSPAPVYTEALAREVEKTVLLPTIQAMKAEGRPYRGVLYAGLMVTAQGPKVLEYNARFGDPETQPVLMRMQTDLVDVIEAILENRLEEQPIEWSSDATVCVVMAAGGYPGDYEKGKAISGLDDALPGVEVFHAGTAAKEDQIVTAGGRVLAVTAKGPTIGEAIDLAYRQVERIHFDGLQFRRDIGRRALERLQ</sequence>
<dbReference type="PROSITE" id="PS50975">
    <property type="entry name" value="ATP_GRASP"/>
    <property type="match status" value="1"/>
</dbReference>
<keyword evidence="5 14" id="KW-0436">Ligase</keyword>
<dbReference type="SMART" id="SM01210">
    <property type="entry name" value="GARS_C"/>
    <property type="match status" value="1"/>
</dbReference>
<evidence type="ECO:0000256" key="4">
    <source>
        <dbReference type="ARBA" id="ARBA00013255"/>
    </source>
</evidence>
<evidence type="ECO:0000256" key="13">
    <source>
        <dbReference type="ARBA" id="ARBA00042864"/>
    </source>
</evidence>
<dbReference type="Gene3D" id="3.30.1490.20">
    <property type="entry name" value="ATP-grasp fold, A domain"/>
    <property type="match status" value="1"/>
</dbReference>
<dbReference type="HOGENOM" id="CLU_027420_3_1_9"/>
<dbReference type="FunFam" id="3.30.470.20:FF:000018">
    <property type="entry name" value="Trifunctional purine biosynthetic protein adenosine-3"/>
    <property type="match status" value="1"/>
</dbReference>
<evidence type="ECO:0000256" key="10">
    <source>
        <dbReference type="ARBA" id="ARBA00023211"/>
    </source>
</evidence>
<protein>
    <recommendedName>
        <fullName evidence="4 14">Phosphoribosylamine--glycine ligase</fullName>
        <ecNumber evidence="4 14">6.3.4.13</ecNumber>
    </recommendedName>
    <alternativeName>
        <fullName evidence="14">GARS</fullName>
    </alternativeName>
    <alternativeName>
        <fullName evidence="12 14">Glycinamide ribonucleotide synthetase</fullName>
    </alternativeName>
    <alternativeName>
        <fullName evidence="13 14">Phosphoribosylglycinamide synthetase</fullName>
    </alternativeName>
</protein>
<dbReference type="InterPro" id="IPR020559">
    <property type="entry name" value="PRibGlycinamide_synth_CS"/>
</dbReference>
<evidence type="ECO:0000256" key="2">
    <source>
        <dbReference type="ARBA" id="ARBA00001946"/>
    </source>
</evidence>
<dbReference type="AlphaFoldDB" id="B0TEC4"/>
<evidence type="ECO:0000256" key="15">
    <source>
        <dbReference type="PROSITE-ProRule" id="PRU00409"/>
    </source>
</evidence>
<dbReference type="InterPro" id="IPR037123">
    <property type="entry name" value="PRibGlycinamide_synth_C_sf"/>
</dbReference>
<dbReference type="FunFam" id="3.90.600.10:FF:000001">
    <property type="entry name" value="Trifunctional purine biosynthetic protein adenosine-3"/>
    <property type="match status" value="1"/>
</dbReference>
<dbReference type="GO" id="GO:0005524">
    <property type="term" value="F:ATP binding"/>
    <property type="evidence" value="ECO:0007669"/>
    <property type="project" value="UniProtKB-UniRule"/>
</dbReference>
<evidence type="ECO:0000256" key="12">
    <source>
        <dbReference type="ARBA" id="ARBA00042242"/>
    </source>
</evidence>
<dbReference type="InterPro" id="IPR000115">
    <property type="entry name" value="PRibGlycinamide_synth"/>
</dbReference>
<dbReference type="Proteomes" id="UP000008550">
    <property type="component" value="Chromosome"/>
</dbReference>
<evidence type="ECO:0000256" key="5">
    <source>
        <dbReference type="ARBA" id="ARBA00022598"/>
    </source>
</evidence>
<comment type="cofactor">
    <cofactor evidence="1">
        <name>Mn(2+)</name>
        <dbReference type="ChEBI" id="CHEBI:29035"/>
    </cofactor>
</comment>
<evidence type="ECO:0000256" key="1">
    <source>
        <dbReference type="ARBA" id="ARBA00001936"/>
    </source>
</evidence>
<keyword evidence="10" id="KW-0464">Manganese</keyword>
<dbReference type="SMART" id="SM01209">
    <property type="entry name" value="GARS_A"/>
    <property type="match status" value="1"/>
</dbReference>
<dbReference type="NCBIfam" id="TIGR00877">
    <property type="entry name" value="purD"/>
    <property type="match status" value="1"/>
</dbReference>
<dbReference type="EMBL" id="CP000930">
    <property type="protein sequence ID" value="ABZ85606.1"/>
    <property type="molecule type" value="Genomic_DNA"/>
</dbReference>
<dbReference type="InterPro" id="IPR020561">
    <property type="entry name" value="PRibGlycinamid_synth_ATP-grasp"/>
</dbReference>
<name>B0TEC4_HELMI</name>
<accession>B0TEC4</accession>
<dbReference type="InterPro" id="IPR020560">
    <property type="entry name" value="PRibGlycinamide_synth_C-dom"/>
</dbReference>
<dbReference type="Gene3D" id="3.30.470.20">
    <property type="entry name" value="ATP-grasp fold, B domain"/>
    <property type="match status" value="1"/>
</dbReference>
<dbReference type="InterPro" id="IPR020562">
    <property type="entry name" value="PRibGlycinamide_synth_N"/>
</dbReference>
<dbReference type="GO" id="GO:0046872">
    <property type="term" value="F:metal ion binding"/>
    <property type="evidence" value="ECO:0007669"/>
    <property type="project" value="UniProtKB-KW"/>
</dbReference>
<dbReference type="EC" id="6.3.4.13" evidence="4 14"/>
<dbReference type="STRING" id="498761.HM1_3105"/>
<dbReference type="FunFam" id="3.30.1490.20:FF:000006">
    <property type="entry name" value="phosphoribosylamine--glycine ligase, chloroplastic-like"/>
    <property type="match status" value="1"/>
</dbReference>
<evidence type="ECO:0000256" key="14">
    <source>
        <dbReference type="HAMAP-Rule" id="MF_00138"/>
    </source>
</evidence>
<dbReference type="GO" id="GO:0009113">
    <property type="term" value="P:purine nucleobase biosynthetic process"/>
    <property type="evidence" value="ECO:0007669"/>
    <property type="project" value="InterPro"/>
</dbReference>
<proteinExistence type="inferred from homology"/>
<dbReference type="InterPro" id="IPR013815">
    <property type="entry name" value="ATP_grasp_subdomain_1"/>
</dbReference>
<dbReference type="InterPro" id="IPR016185">
    <property type="entry name" value="PreATP-grasp_dom_sf"/>
</dbReference>
<dbReference type="Pfam" id="PF02843">
    <property type="entry name" value="GARS_C"/>
    <property type="match status" value="1"/>
</dbReference>
<dbReference type="PANTHER" id="PTHR43472">
    <property type="entry name" value="PHOSPHORIBOSYLAMINE--GLYCINE LIGASE"/>
    <property type="match status" value="1"/>
</dbReference>
<evidence type="ECO:0000256" key="6">
    <source>
        <dbReference type="ARBA" id="ARBA00022723"/>
    </source>
</evidence>
<keyword evidence="9 15" id="KW-0067">ATP-binding</keyword>
<evidence type="ECO:0000313" key="18">
    <source>
        <dbReference type="Proteomes" id="UP000008550"/>
    </source>
</evidence>
<evidence type="ECO:0000256" key="7">
    <source>
        <dbReference type="ARBA" id="ARBA00022741"/>
    </source>
</evidence>
<feature type="domain" description="ATP-grasp" evidence="16">
    <location>
        <begin position="115"/>
        <end position="329"/>
    </location>
</feature>
<comment type="cofactor">
    <cofactor evidence="2">
        <name>Mg(2+)</name>
        <dbReference type="ChEBI" id="CHEBI:18420"/>
    </cofactor>
</comment>
<dbReference type="HAMAP" id="MF_00138">
    <property type="entry name" value="GARS"/>
    <property type="match status" value="1"/>
</dbReference>
<evidence type="ECO:0000256" key="9">
    <source>
        <dbReference type="ARBA" id="ARBA00022840"/>
    </source>
</evidence>
<dbReference type="GO" id="GO:0004637">
    <property type="term" value="F:phosphoribosylamine-glycine ligase activity"/>
    <property type="evidence" value="ECO:0007669"/>
    <property type="project" value="UniProtKB-UniRule"/>
</dbReference>
<dbReference type="PANTHER" id="PTHR43472:SF1">
    <property type="entry name" value="PHOSPHORIBOSYLAMINE--GLYCINE LIGASE, CHLOROPLASTIC"/>
    <property type="match status" value="1"/>
</dbReference>
<dbReference type="SUPFAM" id="SSF52440">
    <property type="entry name" value="PreATP-grasp domain"/>
    <property type="match status" value="1"/>
</dbReference>
<evidence type="ECO:0000256" key="8">
    <source>
        <dbReference type="ARBA" id="ARBA00022755"/>
    </source>
</evidence>
<dbReference type="InterPro" id="IPR011054">
    <property type="entry name" value="Rudment_hybrid_motif"/>
</dbReference>
<keyword evidence="6" id="KW-0479">Metal-binding</keyword>
<dbReference type="Pfam" id="PF01071">
    <property type="entry name" value="GARS_A"/>
    <property type="match status" value="1"/>
</dbReference>
<keyword evidence="8 14" id="KW-0658">Purine biosynthesis</keyword>
<dbReference type="GO" id="GO:0006189">
    <property type="term" value="P:'de novo' IMP biosynthetic process"/>
    <property type="evidence" value="ECO:0007669"/>
    <property type="project" value="UniProtKB-UniRule"/>
</dbReference>
<organism evidence="17 18">
    <name type="scientific">Heliobacterium modesticaldum (strain ATCC 51547 / Ice1)</name>
    <dbReference type="NCBI Taxonomy" id="498761"/>
    <lineage>
        <taxon>Bacteria</taxon>
        <taxon>Bacillati</taxon>
        <taxon>Bacillota</taxon>
        <taxon>Clostridia</taxon>
        <taxon>Eubacteriales</taxon>
        <taxon>Heliobacteriaceae</taxon>
        <taxon>Heliomicrobium</taxon>
    </lineage>
</organism>
<keyword evidence="7 15" id="KW-0547">Nucleotide-binding</keyword>
<dbReference type="Pfam" id="PF02844">
    <property type="entry name" value="GARS_N"/>
    <property type="match status" value="1"/>
</dbReference>
<dbReference type="SUPFAM" id="SSF51246">
    <property type="entry name" value="Rudiment single hybrid motif"/>
    <property type="match status" value="1"/>
</dbReference>
<comment type="pathway">
    <text evidence="3 14">Purine metabolism; IMP biosynthesis via de novo pathway; N(1)-(5-phospho-D-ribosyl)glycinamide from 5-phospho-alpha-D-ribose 1-diphosphate: step 2/2.</text>
</comment>
<dbReference type="UniPathway" id="UPA00074">
    <property type="reaction ID" value="UER00125"/>
</dbReference>
<evidence type="ECO:0000256" key="3">
    <source>
        <dbReference type="ARBA" id="ARBA00005174"/>
    </source>
</evidence>
<dbReference type="FunFam" id="3.40.50.20:FF:000006">
    <property type="entry name" value="Phosphoribosylamine--glycine ligase, chloroplastic"/>
    <property type="match status" value="1"/>
</dbReference>
<dbReference type="KEGG" id="hmo:HM1_3105"/>
<dbReference type="SUPFAM" id="SSF56059">
    <property type="entry name" value="Glutathione synthetase ATP-binding domain-like"/>
    <property type="match status" value="1"/>
</dbReference>